<accession>A0A7X1KSR0</accession>
<dbReference type="Gene3D" id="3.40.50.1820">
    <property type="entry name" value="alpha/beta hydrolase"/>
    <property type="match status" value="1"/>
</dbReference>
<gene>
    <name evidence="5" type="ORF">H7993_04395</name>
</gene>
<evidence type="ECO:0000256" key="1">
    <source>
        <dbReference type="ARBA" id="ARBA00001957"/>
    </source>
</evidence>
<dbReference type="PROSITE" id="PS50075">
    <property type="entry name" value="CARRIER"/>
    <property type="match status" value="1"/>
</dbReference>
<proteinExistence type="predicted"/>
<dbReference type="Pfam" id="PF00668">
    <property type="entry name" value="Condensation"/>
    <property type="match status" value="1"/>
</dbReference>
<name>A0A7X1KSR0_9PSED</name>
<feature type="domain" description="Carrier" evidence="4">
    <location>
        <begin position="191"/>
        <end position="266"/>
    </location>
</feature>
<dbReference type="SUPFAM" id="SSF47336">
    <property type="entry name" value="ACP-like"/>
    <property type="match status" value="1"/>
</dbReference>
<sequence>MMETRPDNALQTPLTPHEEQAWLLQQQYPEQIRKHFCAWSLGCAFDTQRLESALRAVIDTLPALNARYLFDDEGELRKVTAEDWQACVAVLHVDTQAQAGDLLLARQASPWDAETQAPLAALVIQTGQGVILGFVLHEVLDQTCREDDLYRLVMDAYDGRPVGVPHLPWLMRQATDSPPLALPSADPQVSNDADAMGALILGEFRNTLAEPGMTLEDDFFEFGGHSLLATRIIGKLADSHGVEVDFNDFFSASTAGALAQRARRREQRALAAAVASSTPVRTAPFAPAQASLGRAYAAFDFGTIFNLPFAVAFREPVDEAVFEQAFHDLVERHASLRTTFHFDEGEPYQRQVPLERLSQYRWFWSSQHSEGASLASEAGHVFDLSRELPMRVRFLRDGQQAGQTLSLLVHHMAIDEWSLNVLMQDLSQAYAARAADRVPVWHEPAPAFHEYATRARIAGIDPRHLAYWTDMLGDATRGLQLPGQASAAGARASESGIQAQWFEITPSQELTDGLQQFARHNSASLFGVLYTAIALALHKVGGLEELVIGTSASGRTDPAYYNTVGYFTTMVAHRVRFDAQQALGSMVEAVSSLINDSMAYADVPLEQIQQALGMTPADGLLFDVYIQIHASNALNGALRGADGEAIRYRQVDPEKSQSMFGMQFEIMENMFEGQRSLRLVVTYQTARYSALQMDRVSRAIEQVLTAFTDGEGAKTSVGQLSI</sequence>
<dbReference type="PROSITE" id="PS00012">
    <property type="entry name" value="PHOSPHOPANTETHEINE"/>
    <property type="match status" value="1"/>
</dbReference>
<dbReference type="GO" id="GO:0031177">
    <property type="term" value="F:phosphopantetheine binding"/>
    <property type="evidence" value="ECO:0007669"/>
    <property type="project" value="TreeGrafter"/>
</dbReference>
<evidence type="ECO:0000313" key="6">
    <source>
        <dbReference type="Proteomes" id="UP000546173"/>
    </source>
</evidence>
<dbReference type="Gene3D" id="3.30.559.30">
    <property type="entry name" value="Nonribosomal peptide synthetase, condensation domain"/>
    <property type="match status" value="1"/>
</dbReference>
<organism evidence="5 6">
    <name type="scientific">Pseudomonas baltica</name>
    <dbReference type="NCBI Taxonomy" id="2762576"/>
    <lineage>
        <taxon>Bacteria</taxon>
        <taxon>Pseudomonadati</taxon>
        <taxon>Pseudomonadota</taxon>
        <taxon>Gammaproteobacteria</taxon>
        <taxon>Pseudomonadales</taxon>
        <taxon>Pseudomonadaceae</taxon>
        <taxon>Pseudomonas</taxon>
    </lineage>
</organism>
<dbReference type="GO" id="GO:0044550">
    <property type="term" value="P:secondary metabolite biosynthetic process"/>
    <property type="evidence" value="ECO:0007669"/>
    <property type="project" value="TreeGrafter"/>
</dbReference>
<keyword evidence="6" id="KW-1185">Reference proteome</keyword>
<dbReference type="InterPro" id="IPR001242">
    <property type="entry name" value="Condensation_dom"/>
</dbReference>
<dbReference type="InterPro" id="IPR006162">
    <property type="entry name" value="Ppantetheine_attach_site"/>
</dbReference>
<dbReference type="InterPro" id="IPR009081">
    <property type="entry name" value="PP-bd_ACP"/>
</dbReference>
<dbReference type="EMBL" id="JACMYH010000001">
    <property type="protein sequence ID" value="MBC2677625.1"/>
    <property type="molecule type" value="Genomic_DNA"/>
</dbReference>
<evidence type="ECO:0000256" key="3">
    <source>
        <dbReference type="ARBA" id="ARBA00022553"/>
    </source>
</evidence>
<keyword evidence="2" id="KW-0596">Phosphopantetheine</keyword>
<dbReference type="Proteomes" id="UP000546173">
    <property type="component" value="Unassembled WGS sequence"/>
</dbReference>
<dbReference type="Gene3D" id="3.30.559.10">
    <property type="entry name" value="Chloramphenicol acetyltransferase-like domain"/>
    <property type="match status" value="2"/>
</dbReference>
<dbReference type="InterPro" id="IPR029058">
    <property type="entry name" value="AB_hydrolase_fold"/>
</dbReference>
<dbReference type="PANTHER" id="PTHR45527:SF1">
    <property type="entry name" value="FATTY ACID SYNTHASE"/>
    <property type="match status" value="1"/>
</dbReference>
<dbReference type="SUPFAM" id="SSF52777">
    <property type="entry name" value="CoA-dependent acyltransferases"/>
    <property type="match status" value="3"/>
</dbReference>
<dbReference type="GO" id="GO:0005737">
    <property type="term" value="C:cytoplasm"/>
    <property type="evidence" value="ECO:0007669"/>
    <property type="project" value="TreeGrafter"/>
</dbReference>
<dbReference type="AlphaFoldDB" id="A0A7X1KSR0"/>
<evidence type="ECO:0000259" key="4">
    <source>
        <dbReference type="PROSITE" id="PS50075"/>
    </source>
</evidence>
<keyword evidence="3" id="KW-0597">Phosphoprotein</keyword>
<protein>
    <submittedName>
        <fullName evidence="5">Non ribosomal peptide synthetase BasB</fullName>
    </submittedName>
</protein>
<dbReference type="PANTHER" id="PTHR45527">
    <property type="entry name" value="NONRIBOSOMAL PEPTIDE SYNTHETASE"/>
    <property type="match status" value="1"/>
</dbReference>
<reference evidence="5 6" key="1">
    <citation type="submission" date="2020-08" db="EMBL/GenBank/DDBJ databases">
        <title>Pseudomonas sp. nov.</title>
        <authorList>
            <person name="Gieschler S."/>
            <person name="Fiedler G."/>
            <person name="Brinks E."/>
            <person name="Boehnlein C."/>
            <person name="Franz C.M.A.P."/>
            <person name="Kabisch J."/>
        </authorList>
    </citation>
    <scope>NUCLEOTIDE SEQUENCE [LARGE SCALE GENOMIC DNA]</scope>
    <source>
        <strain evidence="5 6">MBT-2</strain>
    </source>
</reference>
<comment type="caution">
    <text evidence="5">The sequence shown here is derived from an EMBL/GenBank/DDBJ whole genome shotgun (WGS) entry which is preliminary data.</text>
</comment>
<comment type="cofactor">
    <cofactor evidence="1">
        <name>pantetheine 4'-phosphate</name>
        <dbReference type="ChEBI" id="CHEBI:47942"/>
    </cofactor>
</comment>
<dbReference type="InterPro" id="IPR023213">
    <property type="entry name" value="CAT-like_dom_sf"/>
</dbReference>
<dbReference type="GO" id="GO:0003824">
    <property type="term" value="F:catalytic activity"/>
    <property type="evidence" value="ECO:0007669"/>
    <property type="project" value="InterPro"/>
</dbReference>
<dbReference type="Pfam" id="PF00550">
    <property type="entry name" value="PP-binding"/>
    <property type="match status" value="1"/>
</dbReference>
<evidence type="ECO:0000256" key="2">
    <source>
        <dbReference type="ARBA" id="ARBA00022450"/>
    </source>
</evidence>
<dbReference type="GO" id="GO:0043041">
    <property type="term" value="P:amino acid activation for nonribosomal peptide biosynthetic process"/>
    <property type="evidence" value="ECO:0007669"/>
    <property type="project" value="TreeGrafter"/>
</dbReference>
<dbReference type="InterPro" id="IPR036736">
    <property type="entry name" value="ACP-like_sf"/>
</dbReference>
<dbReference type="RefSeq" id="WP_185793573.1">
    <property type="nucleotide sequence ID" value="NZ_JACMYH010000001.1"/>
</dbReference>
<evidence type="ECO:0000313" key="5">
    <source>
        <dbReference type="EMBL" id="MBC2677625.1"/>
    </source>
</evidence>